<feature type="compositionally biased region" description="Basic and acidic residues" evidence="1">
    <location>
        <begin position="222"/>
        <end position="264"/>
    </location>
</feature>
<dbReference type="InterPro" id="IPR050923">
    <property type="entry name" value="Cell_Proc_Reg/RNA_Proc"/>
</dbReference>
<sequence>MSAKLIAEDGLLKGLALSLNMGDQWVIGRDPDECQLLVEDPEASRKHAICRKTPEGITLENLSTTNPVQVNNQEIKAPYLLHEGDSIKIGSGTFRFHVGTDADTPESNSVDVPDVTQHVKELKEDLLDEEPEEEDAAESVSSEHQEPSEPPISQEAKPDQSAVTPQSAQDLVAEDGAPLESQPEQVEQPDELPAAAHSESSEEQAATPKEESPEQSDQEPQAEQKVEEPEAAESEHQEEPVASAEKEETKPLESSEKEEHKEEPVETPMSIPSEVVTPSHEEKSLPEQSVDDEPETFTAEDTLFDEDEGGSLAEINFGLEESGRWMLKVIGGPNNGAEFSLQPSSSYVIGTDPNACDVVFHDTSVSRTHAKITIDDQDNLFIEDLKSRNGTLVDGEPLKERRPLETNVVVTMGTTSFIIFDREGEMHTIISPLLPSIVKVLQREEEKPAPQPDVVSEESPVAEVPPAPELKKSDKSAHALSAFILIAIITGLFALVGMGIATLFQSKPVERQEVADSDKKIEEALSMFPSVKHSYNTSTGRLLLVGHVLTGVDRNQLLYNLQGLPFIKSLDDSGIVIDEYVWKEINQVLTRNPLWKGVTVHAPTAGHFVLSGYLETRKQAEQLSDYLSSNFPYLDLLEKKVIVEEDVVSNVTFQLQSHGMRDVKVAMHEGQLTLTGNVDPKNLKNYDVLVDGFMKIPGIRSVQNLVAERAPASAIENITSQYRVSGFSSQGNTISVVINGRILQTNDVLDGMTIKEIRSHMIILEKDGKKYRIDF</sequence>
<feature type="transmembrane region" description="Helical" evidence="2">
    <location>
        <begin position="480"/>
        <end position="504"/>
    </location>
</feature>
<evidence type="ECO:0000259" key="3">
    <source>
        <dbReference type="PROSITE" id="PS50006"/>
    </source>
</evidence>
<keyword evidence="2" id="KW-1133">Transmembrane helix</keyword>
<keyword evidence="2" id="KW-0812">Transmembrane</keyword>
<dbReference type="Proteomes" id="UP000031307">
    <property type="component" value="Unassembled WGS sequence"/>
</dbReference>
<dbReference type="InterPro" id="IPR056283">
    <property type="entry name" value="CdsD_C"/>
</dbReference>
<dbReference type="SMART" id="SM00240">
    <property type="entry name" value="FHA"/>
    <property type="match status" value="2"/>
</dbReference>
<dbReference type="OMA" id="NIHFNYL"/>
<dbReference type="CDD" id="cd00060">
    <property type="entry name" value="FHA"/>
    <property type="match status" value="1"/>
</dbReference>
<reference evidence="4 5" key="1">
    <citation type="journal article" date="2014" name="Mol. Biol. Evol.">
        <title>Massive expansion of Ubiquitination-related gene families within the Chlamydiae.</title>
        <authorList>
            <person name="Domman D."/>
            <person name="Collingro A."/>
            <person name="Lagkouvardos I."/>
            <person name="Gehre L."/>
            <person name="Weinmaier T."/>
            <person name="Rattei T."/>
            <person name="Subtil A."/>
            <person name="Horn M."/>
        </authorList>
    </citation>
    <scope>NUCLEOTIDE SEQUENCE [LARGE SCALE GENOMIC DNA]</scope>
    <source>
        <strain evidence="4 5">OEW1</strain>
    </source>
</reference>
<dbReference type="InterPro" id="IPR008984">
    <property type="entry name" value="SMAD_FHA_dom_sf"/>
</dbReference>
<dbReference type="EMBL" id="JSAM01000005">
    <property type="protein sequence ID" value="KIA78752.1"/>
    <property type="molecule type" value="Genomic_DNA"/>
</dbReference>
<protein>
    <submittedName>
        <fullName evidence="4">Type III secretion integral inner membrane ring protein</fullName>
    </submittedName>
</protein>
<dbReference type="PROSITE" id="PS50006">
    <property type="entry name" value="FHA_DOMAIN"/>
    <property type="match status" value="2"/>
</dbReference>
<feature type="compositionally biased region" description="Acidic residues" evidence="1">
    <location>
        <begin position="126"/>
        <end position="137"/>
    </location>
</feature>
<dbReference type="Pfam" id="PF00498">
    <property type="entry name" value="FHA"/>
    <property type="match status" value="1"/>
</dbReference>
<dbReference type="Pfam" id="PF23862">
    <property type="entry name" value="CdsD_C"/>
    <property type="match status" value="1"/>
</dbReference>
<dbReference type="PANTHER" id="PTHR23308">
    <property type="entry name" value="NUCLEAR INHIBITOR OF PROTEIN PHOSPHATASE-1"/>
    <property type="match status" value="1"/>
</dbReference>
<organism evidence="4 5">
    <name type="scientific">Parachlamydia acanthamoebae</name>
    <dbReference type="NCBI Taxonomy" id="83552"/>
    <lineage>
        <taxon>Bacteria</taxon>
        <taxon>Pseudomonadati</taxon>
        <taxon>Chlamydiota</taxon>
        <taxon>Chlamydiia</taxon>
        <taxon>Parachlamydiales</taxon>
        <taxon>Parachlamydiaceae</taxon>
        <taxon>Parachlamydia</taxon>
    </lineage>
</organism>
<dbReference type="NCBIfam" id="TIGR02500">
    <property type="entry name" value="type_III_yscD"/>
    <property type="match status" value="1"/>
</dbReference>
<dbReference type="InterPro" id="IPR056285">
    <property type="entry name" value="CdsD_PD1"/>
</dbReference>
<proteinExistence type="predicted"/>
<dbReference type="SUPFAM" id="SSF49879">
    <property type="entry name" value="SMAD/FHA domain"/>
    <property type="match status" value="2"/>
</dbReference>
<feature type="compositionally biased region" description="Low complexity" evidence="1">
    <location>
        <begin position="194"/>
        <end position="206"/>
    </location>
</feature>
<comment type="caution">
    <text evidence="4">The sequence shown here is derived from an EMBL/GenBank/DDBJ whole genome shotgun (WGS) entry which is preliminary data.</text>
</comment>
<evidence type="ECO:0000313" key="4">
    <source>
        <dbReference type="EMBL" id="KIA78752.1"/>
    </source>
</evidence>
<dbReference type="AlphaFoldDB" id="A0A0C1ECC0"/>
<feature type="domain" description="FHA" evidence="3">
    <location>
        <begin position="25"/>
        <end position="75"/>
    </location>
</feature>
<keyword evidence="2" id="KW-0472">Membrane</keyword>
<evidence type="ECO:0000313" key="5">
    <source>
        <dbReference type="Proteomes" id="UP000031307"/>
    </source>
</evidence>
<dbReference type="RefSeq" id="WP_006341187.1">
    <property type="nucleotide sequence ID" value="NZ_JASBUT010000049.1"/>
</dbReference>
<dbReference type="PATRIC" id="fig|83552.4.peg.23"/>
<dbReference type="InterPro" id="IPR000253">
    <property type="entry name" value="FHA_dom"/>
</dbReference>
<feature type="region of interest" description="Disordered" evidence="1">
    <location>
        <begin position="448"/>
        <end position="470"/>
    </location>
</feature>
<dbReference type="Pfam" id="PF23863">
    <property type="entry name" value="CdsD_PD1"/>
    <property type="match status" value="1"/>
</dbReference>
<accession>A0A0C1ECC0</accession>
<evidence type="ECO:0000256" key="1">
    <source>
        <dbReference type="SAM" id="MobiDB-lite"/>
    </source>
</evidence>
<evidence type="ECO:0000256" key="2">
    <source>
        <dbReference type="SAM" id="Phobius"/>
    </source>
</evidence>
<dbReference type="InterPro" id="IPR054376">
    <property type="entry name" value="CdsD_PD2"/>
</dbReference>
<gene>
    <name evidence="4" type="primary">sctD</name>
    <name evidence="4" type="ORF">DB43_DK00070</name>
</gene>
<dbReference type="Pfam" id="PF22598">
    <property type="entry name" value="CdsD_PD2"/>
    <property type="match status" value="1"/>
</dbReference>
<name>A0A0C1ECC0_9BACT</name>
<dbReference type="Pfam" id="PF16697">
    <property type="entry name" value="Yop-YscD_cpl"/>
    <property type="match status" value="1"/>
</dbReference>
<dbReference type="Gene3D" id="2.60.200.20">
    <property type="match status" value="2"/>
</dbReference>
<feature type="domain" description="FHA" evidence="3">
    <location>
        <begin position="347"/>
        <end position="398"/>
    </location>
</feature>
<feature type="region of interest" description="Disordered" evidence="1">
    <location>
        <begin position="124"/>
        <end position="294"/>
    </location>
</feature>
<dbReference type="InterPro" id="IPR012843">
    <property type="entry name" value="YscD"/>
</dbReference>
<dbReference type="InterPro" id="IPR032030">
    <property type="entry name" value="YscD_cytoplasmic_dom"/>
</dbReference>